<accession>A0A7C9CK93</accession>
<name>A0A7C9CK93_OPUST</name>
<protein>
    <submittedName>
        <fullName evidence="5">Uncharacterized protein</fullName>
    </submittedName>
</protein>
<reference evidence="5" key="1">
    <citation type="journal article" date="2013" name="J. Plant Res.">
        <title>Effect of fungi and light on seed germination of three Opuntia species from semiarid lands of central Mexico.</title>
        <authorList>
            <person name="Delgado-Sanchez P."/>
            <person name="Jimenez-Bremont J.F."/>
            <person name="Guerrero-Gonzalez Mde L."/>
            <person name="Flores J."/>
        </authorList>
    </citation>
    <scope>NUCLEOTIDE SEQUENCE</scope>
    <source>
        <tissue evidence="5">Cladode</tissue>
    </source>
</reference>
<dbReference type="GO" id="GO:0005737">
    <property type="term" value="C:cytoplasm"/>
    <property type="evidence" value="ECO:0007669"/>
    <property type="project" value="UniProtKB-SubCell"/>
</dbReference>
<sequence>MEVETLSSSTFAFPELRQVECDQKSEMPDFSTEFESSEMTRYGELVGNPSSESCCDSSAVDSASPSTAAAVKVQKVYRSYRTRRRLADTAVVAEEFWWEKGFRRILKRRNWLLSTGLRLLIQGIDMGIACISIMKNGVKQVLVNHFSTGWMLEMARI</sequence>
<reference evidence="5" key="2">
    <citation type="submission" date="2020-07" db="EMBL/GenBank/DDBJ databases">
        <authorList>
            <person name="Vera ALvarez R."/>
            <person name="Arias-Moreno D.M."/>
            <person name="Jimenez-Jacinto V."/>
            <person name="Jimenez-Bremont J.F."/>
            <person name="Swaminathan K."/>
            <person name="Moose S.P."/>
            <person name="Guerrero-Gonzalez M.L."/>
            <person name="Marino-Ramirez L."/>
            <person name="Landsman D."/>
            <person name="Rodriguez-Kessler M."/>
            <person name="Delgado-Sanchez P."/>
        </authorList>
    </citation>
    <scope>NUCLEOTIDE SEQUENCE</scope>
    <source>
        <tissue evidence="5">Cladode</tissue>
    </source>
</reference>
<dbReference type="EMBL" id="GISG01026606">
    <property type="protein sequence ID" value="MBA4619742.1"/>
    <property type="molecule type" value="Transcribed_RNA"/>
</dbReference>
<keyword evidence="4" id="KW-0539">Nucleus</keyword>
<organism evidence="5">
    <name type="scientific">Opuntia streptacantha</name>
    <name type="common">Prickly pear cactus</name>
    <name type="synonym">Opuntia cardona</name>
    <dbReference type="NCBI Taxonomy" id="393608"/>
    <lineage>
        <taxon>Eukaryota</taxon>
        <taxon>Viridiplantae</taxon>
        <taxon>Streptophyta</taxon>
        <taxon>Embryophyta</taxon>
        <taxon>Tracheophyta</taxon>
        <taxon>Spermatophyta</taxon>
        <taxon>Magnoliopsida</taxon>
        <taxon>eudicotyledons</taxon>
        <taxon>Gunneridae</taxon>
        <taxon>Pentapetalae</taxon>
        <taxon>Caryophyllales</taxon>
        <taxon>Cactineae</taxon>
        <taxon>Cactaceae</taxon>
        <taxon>Opuntioideae</taxon>
        <taxon>Opuntia</taxon>
    </lineage>
</organism>
<dbReference type="PANTHER" id="PTHR31250">
    <property type="entry name" value="IQ DOMAIN-CONTAINING PROTEIN IQM3"/>
    <property type="match status" value="1"/>
</dbReference>
<dbReference type="CDD" id="cd23767">
    <property type="entry name" value="IQCD"/>
    <property type="match status" value="1"/>
</dbReference>
<dbReference type="AlphaFoldDB" id="A0A7C9CK93"/>
<proteinExistence type="predicted"/>
<evidence type="ECO:0000313" key="5">
    <source>
        <dbReference type="EMBL" id="MBA4619742.1"/>
    </source>
</evidence>
<comment type="subcellular location">
    <subcellularLocation>
        <location evidence="2">Cytoplasm</location>
    </subcellularLocation>
    <subcellularLocation>
        <location evidence="1">Nucleus</location>
    </subcellularLocation>
</comment>
<evidence type="ECO:0000256" key="2">
    <source>
        <dbReference type="ARBA" id="ARBA00004496"/>
    </source>
</evidence>
<keyword evidence="3" id="KW-0963">Cytoplasm</keyword>
<dbReference type="PROSITE" id="PS50096">
    <property type="entry name" value="IQ"/>
    <property type="match status" value="1"/>
</dbReference>
<evidence type="ECO:0000256" key="1">
    <source>
        <dbReference type="ARBA" id="ARBA00004123"/>
    </source>
</evidence>
<dbReference type="InterPro" id="IPR044159">
    <property type="entry name" value="IQM"/>
</dbReference>
<dbReference type="GO" id="GO:0005634">
    <property type="term" value="C:nucleus"/>
    <property type="evidence" value="ECO:0007669"/>
    <property type="project" value="UniProtKB-SubCell"/>
</dbReference>
<evidence type="ECO:0000256" key="4">
    <source>
        <dbReference type="ARBA" id="ARBA00023242"/>
    </source>
</evidence>
<dbReference type="PANTHER" id="PTHR31250:SF10">
    <property type="entry name" value="IQ DOMAIN-CONTAINING PROTEIN IQM3"/>
    <property type="match status" value="1"/>
</dbReference>
<evidence type="ECO:0000256" key="3">
    <source>
        <dbReference type="ARBA" id="ARBA00022490"/>
    </source>
</evidence>